<keyword evidence="4" id="KW-0732">Signal</keyword>
<evidence type="ECO:0000256" key="5">
    <source>
        <dbReference type="ARBA" id="ARBA00022737"/>
    </source>
</evidence>
<evidence type="ECO:0000256" key="4">
    <source>
        <dbReference type="ARBA" id="ARBA00022729"/>
    </source>
</evidence>
<feature type="compositionally biased region" description="Basic and acidic residues" evidence="7">
    <location>
        <begin position="57"/>
        <end position="69"/>
    </location>
</feature>
<keyword evidence="8" id="KW-1133">Transmembrane helix</keyword>
<gene>
    <name evidence="9" type="ORF">CYCCA115_LOCUS2384</name>
</gene>
<comment type="caution">
    <text evidence="9">The sequence shown here is derived from an EMBL/GenBank/DDBJ whole genome shotgun (WGS) entry which is preliminary data.</text>
</comment>
<organism evidence="9 10">
    <name type="scientific">Cylindrotheca closterium</name>
    <dbReference type="NCBI Taxonomy" id="2856"/>
    <lineage>
        <taxon>Eukaryota</taxon>
        <taxon>Sar</taxon>
        <taxon>Stramenopiles</taxon>
        <taxon>Ochrophyta</taxon>
        <taxon>Bacillariophyta</taxon>
        <taxon>Bacillariophyceae</taxon>
        <taxon>Bacillariophycidae</taxon>
        <taxon>Bacillariales</taxon>
        <taxon>Bacillariaceae</taxon>
        <taxon>Cylindrotheca</taxon>
    </lineage>
</organism>
<dbReference type="SUPFAM" id="SSF52058">
    <property type="entry name" value="L domain-like"/>
    <property type="match status" value="1"/>
</dbReference>
<keyword evidence="6 8" id="KW-0472">Membrane</keyword>
<proteinExistence type="predicted"/>
<name>A0AAD2CFY3_9STRA</name>
<accession>A0AAD2CFY3</accession>
<dbReference type="PROSITE" id="PS51450">
    <property type="entry name" value="LRR"/>
    <property type="match status" value="1"/>
</dbReference>
<feature type="region of interest" description="Disordered" evidence="7">
    <location>
        <begin position="57"/>
        <end position="79"/>
    </location>
</feature>
<dbReference type="GO" id="GO:0016020">
    <property type="term" value="C:membrane"/>
    <property type="evidence" value="ECO:0007669"/>
    <property type="project" value="UniProtKB-SubCell"/>
</dbReference>
<evidence type="ECO:0000256" key="7">
    <source>
        <dbReference type="SAM" id="MobiDB-lite"/>
    </source>
</evidence>
<evidence type="ECO:0000256" key="2">
    <source>
        <dbReference type="ARBA" id="ARBA00004370"/>
    </source>
</evidence>
<keyword evidence="10" id="KW-1185">Reference proteome</keyword>
<protein>
    <submittedName>
        <fullName evidence="9">Uncharacterized protein</fullName>
    </submittedName>
</protein>
<feature type="transmembrane region" description="Helical" evidence="8">
    <location>
        <begin position="320"/>
        <end position="342"/>
    </location>
</feature>
<dbReference type="Proteomes" id="UP001295423">
    <property type="component" value="Unassembled WGS sequence"/>
</dbReference>
<keyword evidence="5" id="KW-0677">Repeat</keyword>
<reference evidence="9" key="1">
    <citation type="submission" date="2023-08" db="EMBL/GenBank/DDBJ databases">
        <authorList>
            <person name="Audoor S."/>
            <person name="Bilcke G."/>
        </authorList>
    </citation>
    <scope>NUCLEOTIDE SEQUENCE</scope>
</reference>
<dbReference type="InterPro" id="IPR001611">
    <property type="entry name" value="Leu-rich_rpt"/>
</dbReference>
<keyword evidence="3" id="KW-0433">Leucine-rich repeat</keyword>
<dbReference type="PANTHER" id="PTHR48059:SF30">
    <property type="entry name" value="OS06G0587000 PROTEIN"/>
    <property type="match status" value="1"/>
</dbReference>
<dbReference type="SMART" id="SM00369">
    <property type="entry name" value="LRR_TYP"/>
    <property type="match status" value="3"/>
</dbReference>
<dbReference type="FunFam" id="3.80.10.10:FF:000400">
    <property type="entry name" value="Nuclear pore complex protein NUP107"/>
    <property type="match status" value="1"/>
</dbReference>
<dbReference type="Gene3D" id="3.80.10.10">
    <property type="entry name" value="Ribonuclease Inhibitor"/>
    <property type="match status" value="1"/>
</dbReference>
<feature type="transmembrane region" description="Helical" evidence="8">
    <location>
        <begin position="237"/>
        <end position="258"/>
    </location>
</feature>
<dbReference type="EMBL" id="CAKOGP040000147">
    <property type="protein sequence ID" value="CAJ1931427.1"/>
    <property type="molecule type" value="Genomic_DNA"/>
</dbReference>
<keyword evidence="8" id="KW-0812">Transmembrane</keyword>
<evidence type="ECO:0000256" key="1">
    <source>
        <dbReference type="ARBA" id="ARBA00004196"/>
    </source>
</evidence>
<dbReference type="PANTHER" id="PTHR48059">
    <property type="entry name" value="POLYGALACTURONASE INHIBITOR 1"/>
    <property type="match status" value="1"/>
</dbReference>
<evidence type="ECO:0000313" key="10">
    <source>
        <dbReference type="Proteomes" id="UP001295423"/>
    </source>
</evidence>
<dbReference type="Pfam" id="PF00560">
    <property type="entry name" value="LRR_1"/>
    <property type="match status" value="4"/>
</dbReference>
<dbReference type="InterPro" id="IPR051848">
    <property type="entry name" value="PGIP"/>
</dbReference>
<sequence>MAQQDEIERLARRLAQLEKKSNAEINDLKENLKKAQEKSNADIVDLTANLKQAQQALEEHVTQSQEERTSLIGSNSNRSQATRGDMWHVIGDKEIDEAPSNAFKQPQFRLSNDLCSVICATSWKRLPFWLSVLIIAGFQLTLFVLLLIDRVGSKRWVDFGGECDGSDLFCRHERPLDMPPNVEPLVRGAQALCLIIALYDQDDIRDGLEGFYAGIPVDYKGSTHFRNMTRSRWNLSCFFRMLQGILGVLCAFVLLVQADTVFDVLLNFLGVKFISEMDKLAFHIALKGYFGTSMQEVAENVAESYFRREEDTRLWIHRNFHVIVMLGMLAVMIAWFAQLAFLQASGTYLVQDFYVSFGADPFLASFSGCYVADGLINNRLSYSQIGSEAKFGFCEEIDKRENGGGWTLYFGSSPCPSDSYYNEVLAISEPTRSFDLPLLDPAKWHMPTKWDRAYAPIEVVRFDPGVYCSITLEELHYFHDPCIAFNVTNKNGQKTFEKLVTEPSEEYPCRDPTTCRSIYVSRPDADGYSGDIDIIYFTGNSWAYSGAAWDLKIEYSGEELTNDDIRSFFYKGDGFRMETHFKYGTTRYITLPWFRSHLPFDESWYEPLHHSIVYHMSESENLFFYLPYANLEKEADLKFECVAGNTRTYTVGCFQNEFSFGDAACLCRESIPERFDLTTPRGLAVQDIMNDRRTIEMCAEFAADDSSLVVRGLIQERYALAVVKNTFGIESQGWDGNSCTSWLGDTVELKCDNQTSVQQLIFLDSDTVKHSGTIPPEMQLLSNLEHLDLGQNAIRGHIPEQIGFLGALTYLDLFDCSLTGVIPDGLGYLYNLKSLYLSENKLSGQIPNFGHLENLEVLSMYNNSLSGTIPAEMEANVNLTCFAQGNSITGTSKVCQL</sequence>
<feature type="transmembrane region" description="Helical" evidence="8">
    <location>
        <begin position="126"/>
        <end position="148"/>
    </location>
</feature>
<evidence type="ECO:0000313" key="9">
    <source>
        <dbReference type="EMBL" id="CAJ1931427.1"/>
    </source>
</evidence>
<dbReference type="AlphaFoldDB" id="A0AAD2CFY3"/>
<comment type="subcellular location">
    <subcellularLocation>
        <location evidence="1">Cell envelope</location>
    </subcellularLocation>
    <subcellularLocation>
        <location evidence="2">Membrane</location>
    </subcellularLocation>
</comment>
<evidence type="ECO:0000256" key="8">
    <source>
        <dbReference type="SAM" id="Phobius"/>
    </source>
</evidence>
<dbReference type="InterPro" id="IPR003591">
    <property type="entry name" value="Leu-rich_rpt_typical-subtyp"/>
</dbReference>
<evidence type="ECO:0000256" key="3">
    <source>
        <dbReference type="ARBA" id="ARBA00022614"/>
    </source>
</evidence>
<dbReference type="InterPro" id="IPR032675">
    <property type="entry name" value="LRR_dom_sf"/>
</dbReference>
<evidence type="ECO:0000256" key="6">
    <source>
        <dbReference type="ARBA" id="ARBA00023136"/>
    </source>
</evidence>